<dbReference type="InterPro" id="IPR036366">
    <property type="entry name" value="PGBDSf"/>
</dbReference>
<name>A0A4R8FWN1_9RHOB</name>
<dbReference type="EMBL" id="SOEB01000011">
    <property type="protein sequence ID" value="TDX28615.1"/>
    <property type="molecule type" value="Genomic_DNA"/>
</dbReference>
<evidence type="ECO:0000313" key="3">
    <source>
        <dbReference type="EMBL" id="TDX28615.1"/>
    </source>
</evidence>
<dbReference type="Proteomes" id="UP000295484">
    <property type="component" value="Unassembled WGS sequence"/>
</dbReference>
<protein>
    <submittedName>
        <fullName evidence="3">Putative peptidoglycan binding protein</fullName>
    </submittedName>
</protein>
<reference evidence="3 4" key="1">
    <citation type="submission" date="2019-03" db="EMBL/GenBank/DDBJ databases">
        <title>Genomic Encyclopedia of Type Strains, Phase IV (KMG-IV): sequencing the most valuable type-strain genomes for metagenomic binning, comparative biology and taxonomic classification.</title>
        <authorList>
            <person name="Goeker M."/>
        </authorList>
    </citation>
    <scope>NUCLEOTIDE SEQUENCE [LARGE SCALE GENOMIC DNA]</scope>
    <source>
        <strain evidence="3 4">JA181</strain>
    </source>
</reference>
<dbReference type="Pfam" id="PF01471">
    <property type="entry name" value="PG_binding_1"/>
    <property type="match status" value="1"/>
</dbReference>
<evidence type="ECO:0000259" key="2">
    <source>
        <dbReference type="Pfam" id="PF01471"/>
    </source>
</evidence>
<feature type="signal peptide" evidence="1">
    <location>
        <begin position="1"/>
        <end position="23"/>
    </location>
</feature>
<dbReference type="RefSeq" id="WP_166673698.1">
    <property type="nucleotide sequence ID" value="NZ_SOEB01000011.1"/>
</dbReference>
<dbReference type="AlphaFoldDB" id="A0A4R8FWN1"/>
<evidence type="ECO:0000313" key="4">
    <source>
        <dbReference type="Proteomes" id="UP000295484"/>
    </source>
</evidence>
<comment type="caution">
    <text evidence="3">The sequence shown here is derived from an EMBL/GenBank/DDBJ whole genome shotgun (WGS) entry which is preliminary data.</text>
</comment>
<dbReference type="InterPro" id="IPR002477">
    <property type="entry name" value="Peptidoglycan-bd-like"/>
</dbReference>
<dbReference type="Gene3D" id="1.10.101.10">
    <property type="entry name" value="PGBD-like superfamily/PGBD"/>
    <property type="match status" value="1"/>
</dbReference>
<dbReference type="SUPFAM" id="SSF47090">
    <property type="entry name" value="PGBD-like"/>
    <property type="match status" value="1"/>
</dbReference>
<keyword evidence="1" id="KW-0732">Signal</keyword>
<evidence type="ECO:0000256" key="1">
    <source>
        <dbReference type="SAM" id="SignalP"/>
    </source>
</evidence>
<feature type="domain" description="Peptidoglycan binding-like" evidence="2">
    <location>
        <begin position="70"/>
        <end position="113"/>
    </location>
</feature>
<sequence>MKTKVAMACLAASLALTPATRAAADGGDVVGGLIAGIIGGAILNEASKGRQHRTGQHRTYADPATVAQNREVQTSLNYFGFPVGAVDGVLGSRSRTAISEYQATMGYPVTGRLQPYERDFLTGSYRRAIAGGPATAQMIAGDPMGPRGLLRTYQKQAAGIAPPPAVQPVPNTTVVIAPAAPAPAPVPATIPVVNAARAPGPGGTALPNFLGAGTGKSLASHCNKVSLLTSTNGGFVTSAAMTDPSVALNEQFCLARTYAIASGEDMAGRVSTLSQDQIAAQCDRLGPVLKPYVSALSFRPRAEVMSDLGGFVQGSGMSPEQLAGTARICLSVGYRTDNMDVALGSALLLNVLGEAVYGELLGHHLSQGFGTATRADLALDWYDAGLDAVARGAAPVFAPGQPERSELIRQAAYRIGGRSDGTAFAAPAPVVSGQVAMPALPAFSVAD</sequence>
<gene>
    <name evidence="3" type="ORF">EV657_111134</name>
</gene>
<organism evidence="3 4">
    <name type="scientific">Rhodovulum visakhapatnamense</name>
    <dbReference type="NCBI Taxonomy" id="364297"/>
    <lineage>
        <taxon>Bacteria</taxon>
        <taxon>Pseudomonadati</taxon>
        <taxon>Pseudomonadota</taxon>
        <taxon>Alphaproteobacteria</taxon>
        <taxon>Rhodobacterales</taxon>
        <taxon>Paracoccaceae</taxon>
        <taxon>Rhodovulum</taxon>
    </lineage>
</organism>
<feature type="chain" id="PRO_5020354523" evidence="1">
    <location>
        <begin position="24"/>
        <end position="447"/>
    </location>
</feature>
<dbReference type="InterPro" id="IPR036365">
    <property type="entry name" value="PGBD-like_sf"/>
</dbReference>
<accession>A0A4R8FWN1</accession>
<proteinExistence type="predicted"/>